<keyword evidence="1" id="KW-0328">Glycosyltransferase</keyword>
<name>A0A432MEJ1_9BACT</name>
<dbReference type="OrthoDB" id="232381at2"/>
<dbReference type="SUPFAM" id="SSF53756">
    <property type="entry name" value="UDP-Glycosyltransferase/glycogen phosphorylase"/>
    <property type="match status" value="1"/>
</dbReference>
<dbReference type="PANTHER" id="PTHR12526">
    <property type="entry name" value="GLYCOSYLTRANSFERASE"/>
    <property type="match status" value="1"/>
</dbReference>
<dbReference type="CDD" id="cd03801">
    <property type="entry name" value="GT4_PimA-like"/>
    <property type="match status" value="1"/>
</dbReference>
<organism evidence="4 5">
    <name type="scientific">Tautonia sociabilis</name>
    <dbReference type="NCBI Taxonomy" id="2080755"/>
    <lineage>
        <taxon>Bacteria</taxon>
        <taxon>Pseudomonadati</taxon>
        <taxon>Planctomycetota</taxon>
        <taxon>Planctomycetia</taxon>
        <taxon>Isosphaerales</taxon>
        <taxon>Isosphaeraceae</taxon>
        <taxon>Tautonia</taxon>
    </lineage>
</organism>
<reference evidence="4 5" key="1">
    <citation type="submission" date="2018-12" db="EMBL/GenBank/DDBJ databases">
        <authorList>
            <person name="Toschakov S.V."/>
        </authorList>
    </citation>
    <scope>NUCLEOTIDE SEQUENCE [LARGE SCALE GENOMIC DNA]</scope>
    <source>
        <strain evidence="4 5">GM2012</strain>
    </source>
</reference>
<keyword evidence="5" id="KW-1185">Reference proteome</keyword>
<evidence type="ECO:0000259" key="3">
    <source>
        <dbReference type="Pfam" id="PF13439"/>
    </source>
</evidence>
<dbReference type="AlphaFoldDB" id="A0A432MEJ1"/>
<dbReference type="EMBL" id="RYZH01000055">
    <property type="protein sequence ID" value="RUL83906.1"/>
    <property type="molecule type" value="Genomic_DNA"/>
</dbReference>
<dbReference type="InterPro" id="IPR028098">
    <property type="entry name" value="Glyco_trans_4-like_N"/>
</dbReference>
<dbReference type="Pfam" id="PF13439">
    <property type="entry name" value="Glyco_transf_4"/>
    <property type="match status" value="1"/>
</dbReference>
<evidence type="ECO:0000256" key="1">
    <source>
        <dbReference type="ARBA" id="ARBA00022676"/>
    </source>
</evidence>
<accession>A0A432MEJ1</accession>
<proteinExistence type="predicted"/>
<evidence type="ECO:0000313" key="4">
    <source>
        <dbReference type="EMBL" id="RUL83906.1"/>
    </source>
</evidence>
<comment type="caution">
    <text evidence="4">The sequence shown here is derived from an EMBL/GenBank/DDBJ whole genome shotgun (WGS) entry which is preliminary data.</text>
</comment>
<dbReference type="Pfam" id="PF13692">
    <property type="entry name" value="Glyco_trans_1_4"/>
    <property type="match status" value="1"/>
</dbReference>
<dbReference type="Proteomes" id="UP000280296">
    <property type="component" value="Unassembled WGS sequence"/>
</dbReference>
<dbReference type="GO" id="GO:0016757">
    <property type="term" value="F:glycosyltransferase activity"/>
    <property type="evidence" value="ECO:0007669"/>
    <property type="project" value="UniProtKB-KW"/>
</dbReference>
<dbReference type="PANTHER" id="PTHR12526:SF510">
    <property type="entry name" value="D-INOSITOL 3-PHOSPHATE GLYCOSYLTRANSFERASE"/>
    <property type="match status" value="1"/>
</dbReference>
<protein>
    <submittedName>
        <fullName evidence="4">Glycosyltransferase family 1 protein</fullName>
    </submittedName>
</protein>
<gene>
    <name evidence="4" type="ORF">TsocGM_21510</name>
</gene>
<reference evidence="4 5" key="2">
    <citation type="submission" date="2019-01" db="EMBL/GenBank/DDBJ databases">
        <title>Tautonia sociabilis, a novel thermotolerant planctomycete of Isosphaeraceae family, isolated from a 4000 m deep subterranean habitat.</title>
        <authorList>
            <person name="Kovaleva O.L."/>
            <person name="Elcheninov A.G."/>
            <person name="Van Heerden E."/>
            <person name="Toshchakov S.V."/>
            <person name="Novikov A."/>
            <person name="Bonch-Osmolovskaya E.A."/>
            <person name="Kublanov I.V."/>
        </authorList>
    </citation>
    <scope>NUCLEOTIDE SEQUENCE [LARGE SCALE GENOMIC DNA]</scope>
    <source>
        <strain evidence="4 5">GM2012</strain>
    </source>
</reference>
<keyword evidence="2 4" id="KW-0808">Transferase</keyword>
<sequence>MRIALISRRYPPLIGGAEKALSYLAPALAELGHEVDVLTSRPPGALLPEVEPVPTAKGSCTVHRLATSRLRFVGTWLYMKNLRRWLEEHPPELAYVSMLKHDAYVAVDAGRRLGFPVVLRPEGAGETGDLAWQSWGNFGRTIGERTRQADAIVAISRPIEDELRSAGYPREKIHRLPNGVPVPDRIWQRREGWRDAPTAAFIGRLAPEKGLDALIKAWPIVRRSFPTARLVIHGEGPEGPTLQAGVGKLGLGDAIRFPGPTADPISSLREADLFVLPSREEGMSIALLEAMALGIPVVASSIPGNRRLISDFKEGRLAPVDDPEGMARVIVEQWTEFDRAFHMSRAARKKVEGTYAVPEVARRHDELFRALVASRG</sequence>
<evidence type="ECO:0000313" key="5">
    <source>
        <dbReference type="Proteomes" id="UP000280296"/>
    </source>
</evidence>
<dbReference type="Gene3D" id="3.40.50.2000">
    <property type="entry name" value="Glycogen Phosphorylase B"/>
    <property type="match status" value="2"/>
</dbReference>
<feature type="domain" description="Glycosyltransferase subfamily 4-like N-terminal" evidence="3">
    <location>
        <begin position="14"/>
        <end position="181"/>
    </location>
</feature>
<evidence type="ECO:0000256" key="2">
    <source>
        <dbReference type="ARBA" id="ARBA00022679"/>
    </source>
</evidence>